<dbReference type="Pfam" id="PF05592">
    <property type="entry name" value="Bac_rhamnosid"/>
    <property type="match status" value="1"/>
</dbReference>
<dbReference type="Proteomes" id="UP000366872">
    <property type="component" value="Unassembled WGS sequence"/>
</dbReference>
<dbReference type="Pfam" id="PF08531">
    <property type="entry name" value="Bac_rhamnosid_N"/>
    <property type="match status" value="1"/>
</dbReference>
<dbReference type="InterPro" id="IPR016007">
    <property type="entry name" value="Alpha_rhamnosid"/>
</dbReference>
<organism evidence="9 10">
    <name type="scientific">Pontiella desulfatans</name>
    <dbReference type="NCBI Taxonomy" id="2750659"/>
    <lineage>
        <taxon>Bacteria</taxon>
        <taxon>Pseudomonadati</taxon>
        <taxon>Kiritimatiellota</taxon>
        <taxon>Kiritimatiellia</taxon>
        <taxon>Kiritimatiellales</taxon>
        <taxon>Pontiellaceae</taxon>
        <taxon>Pontiella</taxon>
    </lineage>
</organism>
<reference evidence="9 10" key="1">
    <citation type="submission" date="2019-04" db="EMBL/GenBank/DDBJ databases">
        <authorList>
            <person name="Van Vliet M D."/>
        </authorList>
    </citation>
    <scope>NUCLEOTIDE SEQUENCE [LARGE SCALE GENOMIC DNA]</scope>
    <source>
        <strain evidence="9 10">F1</strain>
    </source>
</reference>
<dbReference type="PANTHER" id="PTHR33307:SF6">
    <property type="entry name" value="ALPHA-RHAMNOSIDASE (EUROFUNG)-RELATED"/>
    <property type="match status" value="1"/>
</dbReference>
<evidence type="ECO:0000313" key="9">
    <source>
        <dbReference type="EMBL" id="VGO12556.1"/>
    </source>
</evidence>
<dbReference type="InterPro" id="IPR012341">
    <property type="entry name" value="6hp_glycosidase-like_sf"/>
</dbReference>
<dbReference type="InterPro" id="IPR008928">
    <property type="entry name" value="6-hairpin_glycosidase_sf"/>
</dbReference>
<evidence type="ECO:0000256" key="2">
    <source>
        <dbReference type="ARBA" id="ARBA00012652"/>
    </source>
</evidence>
<keyword evidence="3" id="KW-0378">Hydrolase</keyword>
<dbReference type="Gene3D" id="2.60.40.10">
    <property type="entry name" value="Immunoglobulins"/>
    <property type="match status" value="1"/>
</dbReference>
<evidence type="ECO:0000256" key="1">
    <source>
        <dbReference type="ARBA" id="ARBA00001445"/>
    </source>
</evidence>
<feature type="domain" description="Alpha-L-rhamnosidase six-hairpin glycosidase" evidence="7">
    <location>
        <begin position="486"/>
        <end position="837"/>
    </location>
</feature>
<dbReference type="GO" id="GO:0005975">
    <property type="term" value="P:carbohydrate metabolic process"/>
    <property type="evidence" value="ECO:0007669"/>
    <property type="project" value="InterPro"/>
</dbReference>
<comment type="catalytic activity">
    <reaction evidence="1">
        <text>Hydrolysis of terminal non-reducing alpha-L-rhamnose residues in alpha-L-rhamnosides.</text>
        <dbReference type="EC" id="3.2.1.40"/>
    </reaction>
</comment>
<dbReference type="SUPFAM" id="SSF48208">
    <property type="entry name" value="Six-hairpin glycosidases"/>
    <property type="match status" value="1"/>
</dbReference>
<dbReference type="Pfam" id="PF17389">
    <property type="entry name" value="Bac_rhamnosid6H"/>
    <property type="match status" value="1"/>
</dbReference>
<dbReference type="InterPro" id="IPR035396">
    <property type="entry name" value="Bac_rhamnosid6H"/>
</dbReference>
<dbReference type="Pfam" id="PF25788">
    <property type="entry name" value="Ig_Rha78A_N"/>
    <property type="match status" value="1"/>
</dbReference>
<dbReference type="InterPro" id="IPR013783">
    <property type="entry name" value="Ig-like_fold"/>
</dbReference>
<accession>A0A6C2TZE9</accession>
<evidence type="ECO:0000256" key="3">
    <source>
        <dbReference type="ARBA" id="ARBA00022801"/>
    </source>
</evidence>
<keyword evidence="10" id="KW-1185">Reference proteome</keyword>
<dbReference type="PIRSF" id="PIRSF010631">
    <property type="entry name" value="A-rhamnsds"/>
    <property type="match status" value="1"/>
</dbReference>
<evidence type="ECO:0000259" key="8">
    <source>
        <dbReference type="Pfam" id="PF17390"/>
    </source>
</evidence>
<feature type="domain" description="Alpha-L-rhamnosidase concanavalin-like" evidence="5">
    <location>
        <begin position="376"/>
        <end position="480"/>
    </location>
</feature>
<name>A0A6C2TZE9_PONDE</name>
<dbReference type="EMBL" id="CAAHFG010000001">
    <property type="protein sequence ID" value="VGO12556.1"/>
    <property type="molecule type" value="Genomic_DNA"/>
</dbReference>
<dbReference type="PANTHER" id="PTHR33307">
    <property type="entry name" value="ALPHA-RHAMNOSIDASE (EUROFUNG)"/>
    <property type="match status" value="1"/>
</dbReference>
<evidence type="ECO:0000259" key="6">
    <source>
        <dbReference type="Pfam" id="PF08531"/>
    </source>
</evidence>
<dbReference type="RefSeq" id="WP_136078210.1">
    <property type="nucleotide sequence ID" value="NZ_CAAHFG010000001.1"/>
</dbReference>
<dbReference type="Gene3D" id="2.60.120.260">
    <property type="entry name" value="Galactose-binding domain-like"/>
    <property type="match status" value="2"/>
</dbReference>
<feature type="domain" description="Bacterial alpha-L-rhamnosidase N-terminal" evidence="6">
    <location>
        <begin position="198"/>
        <end position="368"/>
    </location>
</feature>
<evidence type="ECO:0000259" key="5">
    <source>
        <dbReference type="Pfam" id="PF05592"/>
    </source>
</evidence>
<evidence type="ECO:0000259" key="7">
    <source>
        <dbReference type="Pfam" id="PF17389"/>
    </source>
</evidence>
<dbReference type="InterPro" id="IPR035398">
    <property type="entry name" value="Bac_rhamnosid_C"/>
</dbReference>
<proteinExistence type="predicted"/>
<feature type="chain" id="PRO_5025688555" description="alpha-L-rhamnosidase" evidence="4">
    <location>
        <begin position="31"/>
        <end position="949"/>
    </location>
</feature>
<feature type="signal peptide" evidence="4">
    <location>
        <begin position="1"/>
        <end position="30"/>
    </location>
</feature>
<dbReference type="EC" id="3.2.1.40" evidence="2"/>
<dbReference type="Pfam" id="PF17390">
    <property type="entry name" value="Bac_rhamnosid_C"/>
    <property type="match status" value="1"/>
</dbReference>
<dbReference type="Gene3D" id="1.50.10.10">
    <property type="match status" value="1"/>
</dbReference>
<keyword evidence="4" id="KW-0732">Signal</keyword>
<evidence type="ECO:0000256" key="4">
    <source>
        <dbReference type="SAM" id="SignalP"/>
    </source>
</evidence>
<gene>
    <name evidence="9" type="ORF">PDESU_01109</name>
</gene>
<feature type="domain" description="Alpha-L-rhamnosidase C-terminal" evidence="8">
    <location>
        <begin position="840"/>
        <end position="916"/>
    </location>
</feature>
<dbReference type="Gene3D" id="2.60.420.10">
    <property type="entry name" value="Maltose phosphorylase, domain 3"/>
    <property type="match status" value="1"/>
</dbReference>
<dbReference type="InterPro" id="IPR013737">
    <property type="entry name" value="Bac_rhamnosid_N"/>
</dbReference>
<protein>
    <recommendedName>
        <fullName evidence="2">alpha-L-rhamnosidase</fullName>
        <ecNumber evidence="2">3.2.1.40</ecNumber>
    </recommendedName>
</protein>
<evidence type="ECO:0000313" key="10">
    <source>
        <dbReference type="Proteomes" id="UP000366872"/>
    </source>
</evidence>
<dbReference type="GO" id="GO:0030596">
    <property type="term" value="F:alpha-L-rhamnosidase activity"/>
    <property type="evidence" value="ECO:0007669"/>
    <property type="project" value="UniProtKB-EC"/>
</dbReference>
<sequence>MKRSILQSTPSIRASKLTALLILSWVNAQASGGVSLYDLKVEHLRDPIQLDITQPRLSWKVRVNDTTAKNVEQQSFRILVSSSPENLANNQGDLWDSGVISSSQSVLVPYLGKKLQSRQSCHWKVQVTVSKGNTSAWSETASWEMALLDSNDWKGSEWIGLEKDTRDSEFASRKPSNKDDVLRSNPSPLLRKEINIAKEVKKARAYVSGIGYSEFYINGKKTSDHVLDPGQTNYEKHTLYVVHDITDALKPGTNALGVWLGNGFYGQNLAFNPKFEYGKPRLRAKLFVEYADGSHETFATDTSWKATVSPILFDNAYWGETYDARREIPGWSKPGLDDSCWQQAVIVPAPCPDHKLRPQLLPPIKEVERFKPVSIKKVTDDTYLVDFGKNFSGWYDIKLNQNSGDVIRFYPTEVLDRDTGRGEQKTRGGAPGAPEEHFYICKGGGPESYSPRFVYSGFQYLEISGLAQAPTAESIEAVFVRSALEKTGSFESSNEMLNKQYAASLLSLEGNWHSFPEDCPHREKCGWLGDAHATADLSLYNYDMARFFSKYVRDIQDSLNKDHKAKRILPDSPGVPPMVAPGKRCNRVATIDWAIAYIIIPWRMYVHTGDAEAFKPHYEHFKDFITYYKSFKNKDGVIDNGLGDWCPPNWDRKAAPEFMECHPYVSGTAFYYQALQLISEMALLMSDADYSKGCLEEADRIQKAFDRVYLKPIEGSDLKHYGSQTATVMALKLGMVPEDEIEDRVAGLLFDINERHNGHHACGIHGLRHLYTVLADNGHGAQAHRMLNDTTFPGPGFIMNLGLSTWPERRFDWTKVKFSNSFNHPMNGGFTAFMHEALGGIRPDEKTAGYKHFQLKPQLTDQIDWVKTSVESPYGKIRSEWKKDGGAFTWEIEVPPNTTATFFIPYRSGKELSEGNQRGLQKKLTPVIEGEQKWLKCEVGSGVYRFAYE</sequence>
<dbReference type="InterPro" id="IPR008902">
    <property type="entry name" value="Rhamnosid_concanavalin"/>
</dbReference>
<dbReference type="AlphaFoldDB" id="A0A6C2TZE9"/>